<reference evidence="2 3" key="1">
    <citation type="submission" date="2023-10" db="EMBL/GenBank/DDBJ databases">
        <title>Genome-Wide Identification Analysis in wild type Solanum Pinnatisectum Reveals Some Genes Defensing Phytophthora Infestans.</title>
        <authorList>
            <person name="Sun C."/>
        </authorList>
    </citation>
    <scope>NUCLEOTIDE SEQUENCE [LARGE SCALE GENOMIC DNA]</scope>
    <source>
        <strain evidence="2">LQN</strain>
        <tissue evidence="2">Leaf</tissue>
    </source>
</reference>
<evidence type="ECO:0000313" key="3">
    <source>
        <dbReference type="Proteomes" id="UP001311915"/>
    </source>
</evidence>
<dbReference type="AlphaFoldDB" id="A0AAV9KX44"/>
<protein>
    <submittedName>
        <fullName evidence="2">Uncharacterized protein</fullName>
    </submittedName>
</protein>
<dbReference type="EMBL" id="JAWPEI010000008">
    <property type="protein sequence ID" value="KAK4717997.1"/>
    <property type="molecule type" value="Genomic_DNA"/>
</dbReference>
<organism evidence="2 3">
    <name type="scientific">Solanum pinnatisectum</name>
    <name type="common">tansyleaf nightshade</name>
    <dbReference type="NCBI Taxonomy" id="50273"/>
    <lineage>
        <taxon>Eukaryota</taxon>
        <taxon>Viridiplantae</taxon>
        <taxon>Streptophyta</taxon>
        <taxon>Embryophyta</taxon>
        <taxon>Tracheophyta</taxon>
        <taxon>Spermatophyta</taxon>
        <taxon>Magnoliopsida</taxon>
        <taxon>eudicotyledons</taxon>
        <taxon>Gunneridae</taxon>
        <taxon>Pentapetalae</taxon>
        <taxon>asterids</taxon>
        <taxon>lamiids</taxon>
        <taxon>Solanales</taxon>
        <taxon>Solanaceae</taxon>
        <taxon>Solanoideae</taxon>
        <taxon>Solaneae</taxon>
        <taxon>Solanum</taxon>
    </lineage>
</organism>
<comment type="caution">
    <text evidence="2">The sequence shown here is derived from an EMBL/GenBank/DDBJ whole genome shotgun (WGS) entry which is preliminary data.</text>
</comment>
<accession>A0AAV9KX44</accession>
<feature type="compositionally biased region" description="Basic and acidic residues" evidence="1">
    <location>
        <begin position="8"/>
        <end position="32"/>
    </location>
</feature>
<dbReference type="Proteomes" id="UP001311915">
    <property type="component" value="Unassembled WGS sequence"/>
</dbReference>
<name>A0AAV9KX44_9SOLN</name>
<feature type="region of interest" description="Disordered" evidence="1">
    <location>
        <begin position="1"/>
        <end position="115"/>
    </location>
</feature>
<feature type="compositionally biased region" description="Polar residues" evidence="1">
    <location>
        <begin position="67"/>
        <end position="97"/>
    </location>
</feature>
<sequence length="161" mass="19189">MDNVCTIKRRDDEFKRRKEKEAENKNKNKSEQEPNLQVQDNGKSQINNSPPVHPQMSPMRQYRHNEMQGQIQENNQLPGQQQDSNLHQHNQQGQEISSQEEHWQIQKKKQSRNQEQFNNKTVWRLVSRQIKSTKENNQQEQTIPGILTTIHTHNNYTNLEL</sequence>
<feature type="compositionally biased region" description="Polar residues" evidence="1">
    <location>
        <begin position="33"/>
        <end position="50"/>
    </location>
</feature>
<keyword evidence="3" id="KW-1185">Reference proteome</keyword>
<proteinExistence type="predicted"/>
<evidence type="ECO:0000256" key="1">
    <source>
        <dbReference type="SAM" id="MobiDB-lite"/>
    </source>
</evidence>
<evidence type="ECO:0000313" key="2">
    <source>
        <dbReference type="EMBL" id="KAK4717997.1"/>
    </source>
</evidence>
<gene>
    <name evidence="2" type="ORF">R3W88_016335</name>
</gene>